<comment type="subcellular location">
    <subcellularLocation>
        <location evidence="1">Cell projection</location>
        <location evidence="1">Cilium</location>
    </subcellularLocation>
</comment>
<evidence type="ECO:0000256" key="1">
    <source>
        <dbReference type="ARBA" id="ARBA00004138"/>
    </source>
</evidence>
<dbReference type="Pfam" id="PF23385">
    <property type="entry name" value="Beta-prop_IFT140_2nd"/>
    <property type="match status" value="1"/>
</dbReference>
<dbReference type="GO" id="GO:0030991">
    <property type="term" value="C:intraciliary transport particle A"/>
    <property type="evidence" value="ECO:0007669"/>
    <property type="project" value="TreeGrafter"/>
</dbReference>
<accession>A0AAW1UZS1</accession>
<keyword evidence="5" id="KW-0969">Cilium</keyword>
<keyword evidence="6" id="KW-0966">Cell projection</keyword>
<keyword evidence="2 7" id="KW-0853">WD repeat</keyword>
<dbReference type="PROSITE" id="PS50082">
    <property type="entry name" value="WD_REPEATS_2"/>
    <property type="match status" value="1"/>
</dbReference>
<dbReference type="Gene3D" id="1.25.40.470">
    <property type="match status" value="2"/>
</dbReference>
<dbReference type="Proteomes" id="UP001431783">
    <property type="component" value="Unassembled WGS sequence"/>
</dbReference>
<comment type="caution">
    <text evidence="12">The sequence shown here is derived from an EMBL/GenBank/DDBJ whole genome shotgun (WGS) entry which is preliminary data.</text>
</comment>
<dbReference type="GO" id="GO:0036064">
    <property type="term" value="C:ciliary basal body"/>
    <property type="evidence" value="ECO:0007669"/>
    <property type="project" value="TreeGrafter"/>
</dbReference>
<dbReference type="Pfam" id="PF24760">
    <property type="entry name" value="TPR_IF140_C"/>
    <property type="match status" value="1"/>
</dbReference>
<evidence type="ECO:0000313" key="13">
    <source>
        <dbReference type="Proteomes" id="UP001431783"/>
    </source>
</evidence>
<dbReference type="SUPFAM" id="SSF48452">
    <property type="entry name" value="TPR-like"/>
    <property type="match status" value="1"/>
</dbReference>
<dbReference type="Pfam" id="PF23383">
    <property type="entry name" value="Beta-prop_IFT140_1st"/>
    <property type="match status" value="1"/>
</dbReference>
<feature type="domain" description="IF140/IFT172/WDR19 TPR" evidence="11">
    <location>
        <begin position="812"/>
        <end position="1151"/>
    </location>
</feature>
<dbReference type="InterPro" id="IPR056168">
    <property type="entry name" value="TPR_IF140/IFT172/WDR19"/>
</dbReference>
<evidence type="ECO:0000256" key="3">
    <source>
        <dbReference type="ARBA" id="ARBA00022737"/>
    </source>
</evidence>
<name>A0AAW1UZS1_9CUCU</name>
<feature type="domain" description="IFT140 second beta-propeller" evidence="9">
    <location>
        <begin position="432"/>
        <end position="777"/>
    </location>
</feature>
<evidence type="ECO:0000256" key="6">
    <source>
        <dbReference type="ARBA" id="ARBA00023273"/>
    </source>
</evidence>
<dbReference type="Pfam" id="PF24762">
    <property type="entry name" value="TPR_IF140-IFT172"/>
    <property type="match status" value="2"/>
</dbReference>
<evidence type="ECO:0000256" key="2">
    <source>
        <dbReference type="ARBA" id="ARBA00022574"/>
    </source>
</evidence>
<dbReference type="InterPro" id="IPR056156">
    <property type="entry name" value="TPR_IF140_C"/>
</dbReference>
<reference evidence="12 13" key="1">
    <citation type="submission" date="2023-03" db="EMBL/GenBank/DDBJ databases">
        <title>Genome insight into feeding habits of ladybird beetles.</title>
        <authorList>
            <person name="Li H.-S."/>
            <person name="Huang Y.-H."/>
            <person name="Pang H."/>
        </authorList>
    </citation>
    <scope>NUCLEOTIDE SEQUENCE [LARGE SCALE GENOMIC DNA]</scope>
    <source>
        <strain evidence="12">SYSU_2023b</strain>
        <tissue evidence="12">Whole body</tissue>
    </source>
</reference>
<evidence type="ECO:0000259" key="10">
    <source>
        <dbReference type="Pfam" id="PF24760"/>
    </source>
</evidence>
<dbReference type="InterPro" id="IPR015943">
    <property type="entry name" value="WD40/YVTN_repeat-like_dom_sf"/>
</dbReference>
<keyword evidence="3" id="KW-0677">Repeat</keyword>
<evidence type="ECO:0000313" key="12">
    <source>
        <dbReference type="EMBL" id="KAK9885497.1"/>
    </source>
</evidence>
<keyword evidence="13" id="KW-1185">Reference proteome</keyword>
<organism evidence="12 13">
    <name type="scientific">Henosepilachna vigintioctopunctata</name>
    <dbReference type="NCBI Taxonomy" id="420089"/>
    <lineage>
        <taxon>Eukaryota</taxon>
        <taxon>Metazoa</taxon>
        <taxon>Ecdysozoa</taxon>
        <taxon>Arthropoda</taxon>
        <taxon>Hexapoda</taxon>
        <taxon>Insecta</taxon>
        <taxon>Pterygota</taxon>
        <taxon>Neoptera</taxon>
        <taxon>Endopterygota</taxon>
        <taxon>Coleoptera</taxon>
        <taxon>Polyphaga</taxon>
        <taxon>Cucujiformia</taxon>
        <taxon>Coccinelloidea</taxon>
        <taxon>Coccinellidae</taxon>
        <taxon>Epilachninae</taxon>
        <taxon>Epilachnini</taxon>
        <taxon>Henosepilachna</taxon>
    </lineage>
</organism>
<feature type="repeat" description="WD" evidence="7">
    <location>
        <begin position="101"/>
        <end position="142"/>
    </location>
</feature>
<dbReference type="GO" id="GO:0035721">
    <property type="term" value="P:intraciliary retrograde transport"/>
    <property type="evidence" value="ECO:0007669"/>
    <property type="project" value="TreeGrafter"/>
</dbReference>
<dbReference type="InterPro" id="IPR011990">
    <property type="entry name" value="TPR-like_helical_dom_sf"/>
</dbReference>
<evidence type="ECO:0000256" key="4">
    <source>
        <dbReference type="ARBA" id="ARBA00022803"/>
    </source>
</evidence>
<dbReference type="FunFam" id="1.25.40.470:FF:000018">
    <property type="entry name" value="Reduced mechanoreceptor potential A"/>
    <property type="match status" value="1"/>
</dbReference>
<dbReference type="InterPro" id="IPR056154">
    <property type="entry name" value="Beta-prop_IFT140_1st"/>
</dbReference>
<dbReference type="SMART" id="SM00320">
    <property type="entry name" value="WD40"/>
    <property type="match status" value="5"/>
</dbReference>
<feature type="domain" description="IF140 C-terminal TPR" evidence="10">
    <location>
        <begin position="1283"/>
        <end position="1408"/>
    </location>
</feature>
<dbReference type="InterPro" id="IPR001680">
    <property type="entry name" value="WD40_rpt"/>
</dbReference>
<dbReference type="EMBL" id="JARQZJ010000095">
    <property type="protein sequence ID" value="KAK9885497.1"/>
    <property type="molecule type" value="Genomic_DNA"/>
</dbReference>
<evidence type="ECO:0000256" key="7">
    <source>
        <dbReference type="PROSITE-ProRule" id="PRU00221"/>
    </source>
</evidence>
<dbReference type="InterPro" id="IPR036322">
    <property type="entry name" value="WD40_repeat_dom_sf"/>
</dbReference>
<dbReference type="SUPFAM" id="SSF50978">
    <property type="entry name" value="WD40 repeat-like"/>
    <property type="match status" value="2"/>
</dbReference>
<dbReference type="PANTHER" id="PTHR15722">
    <property type="entry name" value="IFT140/172-RELATED"/>
    <property type="match status" value="1"/>
</dbReference>
<dbReference type="Gene3D" id="2.130.10.10">
    <property type="entry name" value="YVTN repeat-like/Quinoprotein amine dehydrogenase"/>
    <property type="match status" value="2"/>
</dbReference>
<evidence type="ECO:0000256" key="5">
    <source>
        <dbReference type="ARBA" id="ARBA00023069"/>
    </source>
</evidence>
<dbReference type="PANTHER" id="PTHR15722:SF7">
    <property type="entry name" value="INTRAFLAGELLAR TRANSPORT PROTEIN 140 HOMOLOG"/>
    <property type="match status" value="1"/>
</dbReference>
<evidence type="ECO:0008006" key="14">
    <source>
        <dbReference type="Google" id="ProtNLM"/>
    </source>
</evidence>
<evidence type="ECO:0000259" key="9">
    <source>
        <dbReference type="Pfam" id="PF23385"/>
    </source>
</evidence>
<keyword evidence="4" id="KW-0802">TPR repeat</keyword>
<proteinExistence type="predicted"/>
<gene>
    <name evidence="12" type="ORF">WA026_010990</name>
</gene>
<evidence type="ECO:0000259" key="11">
    <source>
        <dbReference type="Pfam" id="PF24762"/>
    </source>
</evidence>
<feature type="domain" description="IFT140 first beta-propeller" evidence="8">
    <location>
        <begin position="3"/>
        <end position="423"/>
    </location>
</feature>
<protein>
    <recommendedName>
        <fullName evidence="14">Intraflagellar transport protein 140 homolog</fullName>
    </recommendedName>
</protein>
<feature type="domain" description="IF140/IFT172/WDR19 TPR" evidence="11">
    <location>
        <begin position="1152"/>
        <end position="1274"/>
    </location>
</feature>
<sequence length="1466" mass="165576">MTLYFENALRSGELSSISLNVKWHPNASLLAVASFSQEKGGFVTVFDELGDSFKENNYPYHRNYQITSLSWHPEIITLATGWENGELKIWNESDNDFLNFSGPHKSPITHVEFSEKGTRLASCDSNGSLVGWKVDNKGHIVTIFHLDLKECITHVTFRITVKHPEFDVKGLAKAAVNGDEQALDMFSNWRPKTTARKFRFQDGLDNTCFFVATQQGSLFYVNNGGSCTEILNTKGVPLTNVLYHHSKDIMVVMMEGLTVGHFSVDVHGNLTEMGKVKLSGKIQGRSDFSQRITWAGGDCLAILTGDLIVRIWDVSTNDNYVLPTTMKLYVSEEKHRTTTESFCCISYCKLNQTICAGTNLGRIYFWTKKQNSAVGENSDIIWELNNINNIGGTVKHLAWGSVQLKLPLLSVNCVTSVYIMKEQNIGTAFSSKVWATQKTATQLLVESEVCNDLLSVEHQITDMAINEKYLACTNGRMISTFKIVWKDSEMLKLNAKTTVKSPENEFSVVKESNFSCDNDSILLYKDILVILTQKGVMLKETSGITIHNILNNSAEGEAIGHDINGNFLTVFTLDGFLKIYDLTESEPKLFIPAQNLTEMISDFGEVIQARCNSTGTRIAMTLAGTNLIPDGKLYVWDIDNNSLFDYNFRKSYDDDDTFTTEFEEESPRNIAEQELNCSYRDICQNRIPLSLFWDKDDPQLLVCNAKRLKYGALKTPFRGCEKQLGQDQRKSLQDEDHIIITMFISSEDGIKMHDVKASETETRLIDVSTPFIVTLQKLSIVREVMTDFIGLEKCDKVTRDAVLDFSYNLSLGNMDAAFKSIKLVQSSSVWSILAKMCVKTRRLDVAGVCLGHMGNARAARNLRLAIADSSLPLEAQLAVLAIELDMLDEAEQLYRKCERYDLLNQLYQNQDRMEEAYSIASTKDRIHFRNTEHMWAKSLEQAGDFKEAAIKYEKANTHRVEIPRMLVDHPEELQKYMSKTNDPEMLKWWGKYNESQGDMTTALKIYSKAGDIYSQVRVLCYLGEEARAAELARQSSDKAAFYHMARHYESVGNNENAISFFVKANAYGNVVRLCKENHMTDELWNIGIVAANREKIECARYFEEVDELEKAVVLYHRAGMVHKALDLAFSSNQYDILQQIATDLDADSDPPVGKKYKEAIELCTAHNVQLTEDLATKLTPEKDQLDDGTRISILETLAESLMIQGSYHLATQKFTQAGDKIKAMKALLKSGDTDRIIFFATVSRKREIYIMAANYLQTVDWQNNPEILRNIITFYSKAKALALLANFYVACAQVEIDEFQNYEKAYEAFMEAGACLAKITAPKDPNQHERITEVIKRSTTLIKRFVDIRKLFERGDIETGLAQCRQLLSNGGDDLEVAVRRGDIYAQMIYHNVKASNFIVAKQLFDEFKQILNSSSNTSVTYYLNKELLEALAKGLNMPIGLLVPSLAKVGSADKDEGEIEEVIEE</sequence>
<dbReference type="GO" id="GO:0005930">
    <property type="term" value="C:axoneme"/>
    <property type="evidence" value="ECO:0007669"/>
    <property type="project" value="TreeGrafter"/>
</dbReference>
<evidence type="ECO:0000259" key="8">
    <source>
        <dbReference type="Pfam" id="PF23383"/>
    </source>
</evidence>
<dbReference type="InterPro" id="IPR056155">
    <property type="entry name" value="Beta-prop_IFT140_2nd"/>
</dbReference>